<gene>
    <name evidence="2" type="ORF">ACIGXA_29305</name>
</gene>
<dbReference type="Pfam" id="PF05239">
    <property type="entry name" value="PRC"/>
    <property type="match status" value="1"/>
</dbReference>
<dbReference type="RefSeq" id="WP_399655144.1">
    <property type="nucleotide sequence ID" value="NZ_JBITYG010000010.1"/>
</dbReference>
<evidence type="ECO:0000313" key="2">
    <source>
        <dbReference type="EMBL" id="MFI9104617.1"/>
    </source>
</evidence>
<proteinExistence type="predicted"/>
<name>A0ABW8CDU9_9ACTN</name>
<dbReference type="InterPro" id="IPR027275">
    <property type="entry name" value="PRC-brl_dom"/>
</dbReference>
<dbReference type="Proteomes" id="UP001614394">
    <property type="component" value="Unassembled WGS sequence"/>
</dbReference>
<dbReference type="EMBL" id="JBITYG010000010">
    <property type="protein sequence ID" value="MFI9104617.1"/>
    <property type="molecule type" value="Genomic_DNA"/>
</dbReference>
<protein>
    <submittedName>
        <fullName evidence="2">PRC-barrel domain-containing protein</fullName>
    </submittedName>
</protein>
<reference evidence="2 3" key="1">
    <citation type="submission" date="2024-10" db="EMBL/GenBank/DDBJ databases">
        <title>The Natural Products Discovery Center: Release of the First 8490 Sequenced Strains for Exploring Actinobacteria Biosynthetic Diversity.</title>
        <authorList>
            <person name="Kalkreuter E."/>
            <person name="Kautsar S.A."/>
            <person name="Yang D."/>
            <person name="Bader C.D."/>
            <person name="Teijaro C.N."/>
            <person name="Fluegel L."/>
            <person name="Davis C.M."/>
            <person name="Simpson J.R."/>
            <person name="Lauterbach L."/>
            <person name="Steele A.D."/>
            <person name="Gui C."/>
            <person name="Meng S."/>
            <person name="Li G."/>
            <person name="Viehrig K."/>
            <person name="Ye F."/>
            <person name="Su P."/>
            <person name="Kiefer A.F."/>
            <person name="Nichols A."/>
            <person name="Cepeda A.J."/>
            <person name="Yan W."/>
            <person name="Fan B."/>
            <person name="Jiang Y."/>
            <person name="Adhikari A."/>
            <person name="Zheng C.-J."/>
            <person name="Schuster L."/>
            <person name="Cowan T.M."/>
            <person name="Smanski M.J."/>
            <person name="Chevrette M.G."/>
            <person name="De Carvalho L.P.S."/>
            <person name="Shen B."/>
        </authorList>
    </citation>
    <scope>NUCLEOTIDE SEQUENCE [LARGE SCALE GENOMIC DNA]</scope>
    <source>
        <strain evidence="2 3">NPDC053399</strain>
    </source>
</reference>
<sequence>MMLASEITKRPVVTLAGEAVAQVKDLVFDGTAGRIAGFTLSGRGLLSGPLRHSLPWSGVHGLGHDAVMIKDESVFQSRADVLERGSAGGGDVLGSRVLTDGGTDLGRISDVVVEVVEATTAHVVGYEIASSDALDRQGRKVFIPLSETTAVSGEALVIPAAAAEFVADDLPGFAAAVQAYRARRGTEV</sequence>
<dbReference type="Gene3D" id="2.30.30.240">
    <property type="entry name" value="PRC-barrel domain"/>
    <property type="match status" value="1"/>
</dbReference>
<dbReference type="SUPFAM" id="SSF50346">
    <property type="entry name" value="PRC-barrel domain"/>
    <property type="match status" value="2"/>
</dbReference>
<comment type="caution">
    <text evidence="2">The sequence shown here is derived from an EMBL/GenBank/DDBJ whole genome shotgun (WGS) entry which is preliminary data.</text>
</comment>
<dbReference type="InterPro" id="IPR011033">
    <property type="entry name" value="PRC_barrel-like_sf"/>
</dbReference>
<keyword evidence="3" id="KW-1185">Reference proteome</keyword>
<feature type="domain" description="PRC-barrel" evidence="1">
    <location>
        <begin position="2"/>
        <end position="70"/>
    </location>
</feature>
<evidence type="ECO:0000259" key="1">
    <source>
        <dbReference type="Pfam" id="PF05239"/>
    </source>
</evidence>
<evidence type="ECO:0000313" key="3">
    <source>
        <dbReference type="Proteomes" id="UP001614394"/>
    </source>
</evidence>
<organism evidence="2 3">
    <name type="scientific">Streptomyces fildesensis</name>
    <dbReference type="NCBI Taxonomy" id="375757"/>
    <lineage>
        <taxon>Bacteria</taxon>
        <taxon>Bacillati</taxon>
        <taxon>Actinomycetota</taxon>
        <taxon>Actinomycetes</taxon>
        <taxon>Kitasatosporales</taxon>
        <taxon>Streptomycetaceae</taxon>
        <taxon>Streptomyces</taxon>
    </lineage>
</organism>
<accession>A0ABW8CDU9</accession>